<accession>A0A271J3L9</accession>
<dbReference type="OrthoDB" id="1683445at2"/>
<sequence length="197" mass="20131">MPPLYWFCLIGGFAVTLVLLVVGEVLEAALDALDGALEALDLGDAFDPLSSVAGVTLFGGAGVLLDTYAGLATAPEVAVAVLVGVVGAVVLHVVYVKPMQQSENSTGFSVREYAGKTGELATGVPEGGFGEVVVRMGASTTFQTAASFSGHAIPTGTRVVVVEVDADGVLRVAPLDTDDFAESPEQVGLPPRLQTRA</sequence>
<dbReference type="InterPro" id="IPR058653">
    <property type="entry name" value="NfeD2_TM"/>
</dbReference>
<dbReference type="Gene3D" id="2.40.50.140">
    <property type="entry name" value="Nucleic acid-binding proteins"/>
    <property type="match status" value="1"/>
</dbReference>
<feature type="transmembrane region" description="Helical" evidence="1">
    <location>
        <begin position="7"/>
        <end position="26"/>
    </location>
</feature>
<dbReference type="RefSeq" id="WP_095511221.1">
    <property type="nucleotide sequence ID" value="NZ_MQWD01000001.1"/>
</dbReference>
<protein>
    <recommendedName>
        <fullName evidence="2">Membrane protein NfeD2 N-terminal transmembrane domain-containing protein</fullName>
    </recommendedName>
</protein>
<dbReference type="EMBL" id="MQWD01000001">
    <property type="protein sequence ID" value="PAP77555.1"/>
    <property type="molecule type" value="Genomic_DNA"/>
</dbReference>
<proteinExistence type="predicted"/>
<evidence type="ECO:0000256" key="1">
    <source>
        <dbReference type="SAM" id="Phobius"/>
    </source>
</evidence>
<dbReference type="Pfam" id="PF25842">
    <property type="entry name" value="NfeD_TM"/>
    <property type="match status" value="1"/>
</dbReference>
<feature type="transmembrane region" description="Helical" evidence="1">
    <location>
        <begin position="77"/>
        <end position="95"/>
    </location>
</feature>
<comment type="caution">
    <text evidence="3">The sequence shown here is derived from an EMBL/GenBank/DDBJ whole genome shotgun (WGS) entry which is preliminary data.</text>
</comment>
<dbReference type="Proteomes" id="UP000216339">
    <property type="component" value="Unassembled WGS sequence"/>
</dbReference>
<keyword evidence="4" id="KW-1185">Reference proteome</keyword>
<evidence type="ECO:0000313" key="4">
    <source>
        <dbReference type="Proteomes" id="UP000216339"/>
    </source>
</evidence>
<feature type="domain" description="Membrane protein NfeD2 N-terminal transmembrane" evidence="2">
    <location>
        <begin position="4"/>
        <end position="104"/>
    </location>
</feature>
<evidence type="ECO:0000313" key="3">
    <source>
        <dbReference type="EMBL" id="PAP77555.1"/>
    </source>
</evidence>
<keyword evidence="1" id="KW-0472">Membrane</keyword>
<name>A0A271J3L9_9BACT</name>
<evidence type="ECO:0000259" key="2">
    <source>
        <dbReference type="Pfam" id="PF25842"/>
    </source>
</evidence>
<dbReference type="InterPro" id="IPR012340">
    <property type="entry name" value="NA-bd_OB-fold"/>
</dbReference>
<dbReference type="AlphaFoldDB" id="A0A271J3L9"/>
<keyword evidence="1" id="KW-0812">Transmembrane</keyword>
<organism evidence="3 4">
    <name type="scientific">Rubrivirga marina</name>
    <dbReference type="NCBI Taxonomy" id="1196024"/>
    <lineage>
        <taxon>Bacteria</taxon>
        <taxon>Pseudomonadati</taxon>
        <taxon>Rhodothermota</taxon>
        <taxon>Rhodothermia</taxon>
        <taxon>Rhodothermales</taxon>
        <taxon>Rubricoccaceae</taxon>
        <taxon>Rubrivirga</taxon>
    </lineage>
</organism>
<keyword evidence="1" id="KW-1133">Transmembrane helix</keyword>
<gene>
    <name evidence="3" type="ORF">BSZ37_14445</name>
</gene>
<reference evidence="3 4" key="1">
    <citation type="submission" date="2016-11" db="EMBL/GenBank/DDBJ databases">
        <title>Study of marine rhodopsin-containing bacteria.</title>
        <authorList>
            <person name="Yoshizawa S."/>
            <person name="Kumagai Y."/>
            <person name="Kogure K."/>
        </authorList>
    </citation>
    <scope>NUCLEOTIDE SEQUENCE [LARGE SCALE GENOMIC DNA]</scope>
    <source>
        <strain evidence="3 4">SAORIC-28</strain>
    </source>
</reference>